<evidence type="ECO:0000313" key="2">
    <source>
        <dbReference type="Proteomes" id="UP000308886"/>
    </source>
</evidence>
<accession>A0AC61QQX5</accession>
<evidence type="ECO:0000313" key="1">
    <source>
        <dbReference type="EMBL" id="TGX82662.1"/>
    </source>
</evidence>
<proteinExistence type="predicted"/>
<sequence>MRNNLSILILSLFFCAETMAQQFSPTTTIWTNRTIESILAQVGKYKTAKDVNPNAPKTEKTNIQVPYGNEGRDFLTEWAYSEFVWTNFYPIGNGRMAAMVAGGIDNEVIQINEDTSWDGSPYGTLKDENGNTLTSMAEVYKAKRITTVDPTSGSVKGNSKYYKDIAAQALKIDNAHTKEAVQYRYDLESMVEAKFLGNPKRQRAYKSFVELYLDFGHNSANAKNYTKSLDLTTGIVTVEYDINGTHHKRETFASYPDQAIVIRISTDKKQDFNATLHSYHATDAKYFTYNKISDNEISLRAHITDGNKDGSIGCINAVCFEARLMLRGDGKFHVSADKKSIKVKGAKDTEVYVVGATNYVDYLTLDNEKPTRDCHRYIANLKSKTYGKIMQRHNADFTRMFNRSNLEIANVDATDYSSVPTQLRVRKDAEGMSGFLFGGGSKLYANPKVNTTYTDGDNQLAVLEFNYGKYLIISGSRPGRKATNTDDIDIAESQPLNLTGKWNAAMSAGWNGKYTININTEMNYWAAQPLNIGECERPLTDTFHELAKSGSITADYQYGIGNSATYKPGAPWVMHHNFDLWRGTQPIDNATAGLWPTGGAWLLDHAWQYYLYNNDKEYLRELYPYMAGAARFFTDFLIVDPQTGYLITAASCSPEQGGVQPGPAMDTQLIRNLYDMVRKAANILGKEKEDAQLLAKIEEQMPTTYFADEKGRLAPNLIDNHGLVQEWVRGDVGFDFSKKNNPEEGKYKHIHNKYTGKDISINEHFASNNSMHRHCSHLWEIYPGTHLSAFSTNPAEQALFKAFRKSVDARGAGTGHGWGVAWRISLNARALNGEQSSKMLEQLFQTRTSPNLFDQHPNFQIDGNYGATAGVLEMLIQSHDGAVTLLPAIPQRWANGSFKGFVTREGAVIDLVWRNGKPTELTIHAQKTQPLRIRVIGREEQTVDMEKGKTYNLKL</sequence>
<name>A0AC61QQX5_9BACT</name>
<dbReference type="Proteomes" id="UP000308886">
    <property type="component" value="Unassembled WGS sequence"/>
</dbReference>
<gene>
    <name evidence="1" type="ORF">E5358_06365</name>
</gene>
<comment type="caution">
    <text evidence="1">The sequence shown here is derived from an EMBL/GenBank/DDBJ whole genome shotgun (WGS) entry which is preliminary data.</text>
</comment>
<dbReference type="EMBL" id="SRZC01000008">
    <property type="protein sequence ID" value="TGX82662.1"/>
    <property type="molecule type" value="Genomic_DNA"/>
</dbReference>
<organism evidence="1 2">
    <name type="scientific">Palleniella muris</name>
    <dbReference type="NCBI Taxonomy" id="3038145"/>
    <lineage>
        <taxon>Bacteria</taxon>
        <taxon>Pseudomonadati</taxon>
        <taxon>Bacteroidota</taxon>
        <taxon>Bacteroidia</taxon>
        <taxon>Bacteroidales</taxon>
        <taxon>Prevotellaceae</taxon>
        <taxon>Palleniella</taxon>
    </lineage>
</organism>
<reference evidence="1" key="1">
    <citation type="submission" date="2019-04" db="EMBL/GenBank/DDBJ databases">
        <title>Microbes associate with the intestines of laboratory mice.</title>
        <authorList>
            <person name="Navarre W."/>
            <person name="Wong E."/>
            <person name="Huang K."/>
            <person name="Tropini C."/>
            <person name="Ng K."/>
            <person name="Yu B."/>
        </authorList>
    </citation>
    <scope>NUCLEOTIDE SEQUENCE</scope>
    <source>
        <strain evidence="1">NM73_A23</strain>
    </source>
</reference>
<protein>
    <submittedName>
        <fullName evidence="1">Uncharacterized protein</fullName>
    </submittedName>
</protein>
<keyword evidence="2" id="KW-1185">Reference proteome</keyword>